<feature type="compositionally biased region" description="Basic and acidic residues" evidence="1">
    <location>
        <begin position="169"/>
        <end position="180"/>
    </location>
</feature>
<comment type="caution">
    <text evidence="2">The sequence shown here is derived from an EMBL/GenBank/DDBJ whole genome shotgun (WGS) entry which is preliminary data.</text>
</comment>
<gene>
    <name evidence="2" type="ORF">SI65_10300</name>
</gene>
<proteinExistence type="predicted"/>
<feature type="compositionally biased region" description="Basic residues" evidence="1">
    <location>
        <begin position="110"/>
        <end position="120"/>
    </location>
</feature>
<feature type="compositionally biased region" description="Gly residues" evidence="1">
    <location>
        <begin position="121"/>
        <end position="133"/>
    </location>
</feature>
<sequence length="180" mass="19279">MTPYYIENNYGTITVISSGPQRRGHPPFPIPNNYGAISIVFPSAEDEAEERYLTVNNYGIISAAAPDGRSPYLALNNYGIISAATHGRSTYLALSIPAVTAVTGGQGLRHNQRRGIRRSRGGGSQVARGGGMQSGSRQRAAVHRRRNSVQRRSATPVAATGAGQDQVTEETRDLAVNDLD</sequence>
<evidence type="ECO:0000313" key="2">
    <source>
        <dbReference type="EMBL" id="ODM14303.1"/>
    </source>
</evidence>
<feature type="region of interest" description="Disordered" evidence="1">
    <location>
        <begin position="105"/>
        <end position="180"/>
    </location>
</feature>
<evidence type="ECO:0000256" key="1">
    <source>
        <dbReference type="SAM" id="MobiDB-lite"/>
    </source>
</evidence>
<dbReference type="Proteomes" id="UP000094569">
    <property type="component" value="Unassembled WGS sequence"/>
</dbReference>
<organism evidence="2 3">
    <name type="scientific">Aspergillus cristatus</name>
    <name type="common">Chinese Fuzhuan brick tea-fermentation fungus</name>
    <name type="synonym">Eurotium cristatum</name>
    <dbReference type="NCBI Taxonomy" id="573508"/>
    <lineage>
        <taxon>Eukaryota</taxon>
        <taxon>Fungi</taxon>
        <taxon>Dikarya</taxon>
        <taxon>Ascomycota</taxon>
        <taxon>Pezizomycotina</taxon>
        <taxon>Eurotiomycetes</taxon>
        <taxon>Eurotiomycetidae</taxon>
        <taxon>Eurotiales</taxon>
        <taxon>Aspergillaceae</taxon>
        <taxon>Aspergillus</taxon>
        <taxon>Aspergillus subgen. Aspergillus</taxon>
    </lineage>
</organism>
<dbReference type="EMBL" id="JXNT01000029">
    <property type="protein sequence ID" value="ODM14303.1"/>
    <property type="molecule type" value="Genomic_DNA"/>
</dbReference>
<keyword evidence="3" id="KW-1185">Reference proteome</keyword>
<name>A0A1E3B050_ASPCR</name>
<protein>
    <submittedName>
        <fullName evidence="2">Uncharacterized protein</fullName>
    </submittedName>
</protein>
<dbReference type="AlphaFoldDB" id="A0A1E3B050"/>
<dbReference type="VEuPathDB" id="FungiDB:SI65_10300"/>
<reference evidence="2 3" key="1">
    <citation type="journal article" date="2016" name="BMC Genomics">
        <title>Comparative genomic and transcriptomic analyses of the Fuzhuan brick tea-fermentation fungus Aspergillus cristatus.</title>
        <authorList>
            <person name="Ge Y."/>
            <person name="Wang Y."/>
            <person name="Liu Y."/>
            <person name="Tan Y."/>
            <person name="Ren X."/>
            <person name="Zhang X."/>
            <person name="Hyde K.D."/>
            <person name="Liu Y."/>
            <person name="Liu Z."/>
        </authorList>
    </citation>
    <scope>NUCLEOTIDE SEQUENCE [LARGE SCALE GENOMIC DNA]</scope>
    <source>
        <strain evidence="2 3">GZAAS20.1005</strain>
    </source>
</reference>
<feature type="compositionally biased region" description="Basic residues" evidence="1">
    <location>
        <begin position="140"/>
        <end position="149"/>
    </location>
</feature>
<evidence type="ECO:0000313" key="3">
    <source>
        <dbReference type="Proteomes" id="UP000094569"/>
    </source>
</evidence>
<accession>A0A1E3B050</accession>